<comment type="subcellular location">
    <subcellularLocation>
        <location evidence="1">Secreted</location>
    </subcellularLocation>
</comment>
<keyword evidence="5 8" id="KW-0255">Endonuclease</keyword>
<feature type="region of interest" description="Disordered" evidence="9">
    <location>
        <begin position="42"/>
        <end position="61"/>
    </location>
</feature>
<gene>
    <name evidence="12" type="ORF">Y1Q_0014239</name>
</gene>
<dbReference type="eggNOG" id="ENOG502S9Q1">
    <property type="taxonomic scope" value="Eukaryota"/>
</dbReference>
<evidence type="ECO:0000313" key="13">
    <source>
        <dbReference type="Proteomes" id="UP000050525"/>
    </source>
</evidence>
<dbReference type="GO" id="GO:0004540">
    <property type="term" value="F:RNA nuclease activity"/>
    <property type="evidence" value="ECO:0007669"/>
    <property type="project" value="TreeGrafter"/>
</dbReference>
<sequence length="213" mass="24085">MLRSKKCLCTSWEELLGRCYLSRPSLALSYPIKWGRQGRRVRNSALQEPQHQDLGGSRGSEGAMYPRAPHAALLLFLLLTLVLSLVVGDHKESAYEKFQRQHVDEDSPSPYDDAYCTQRMQAKNMTQRTCKIINTFIHAALPSIDDICTGAGNNTHDNYYYSYSDFNVTDCTFVSRSSPKECMYSARNNTQKICIACTENLPVHYGPVSQCKP</sequence>
<dbReference type="SMART" id="SM00092">
    <property type="entry name" value="RNAse_Pc"/>
    <property type="match status" value="1"/>
</dbReference>
<dbReference type="GO" id="GO:0016787">
    <property type="term" value="F:hydrolase activity"/>
    <property type="evidence" value="ECO:0007669"/>
    <property type="project" value="UniProtKB-KW"/>
</dbReference>
<feature type="transmembrane region" description="Helical" evidence="10">
    <location>
        <begin position="68"/>
        <end position="88"/>
    </location>
</feature>
<organism evidence="12 13">
    <name type="scientific">Alligator mississippiensis</name>
    <name type="common">American alligator</name>
    <dbReference type="NCBI Taxonomy" id="8496"/>
    <lineage>
        <taxon>Eukaryota</taxon>
        <taxon>Metazoa</taxon>
        <taxon>Chordata</taxon>
        <taxon>Craniata</taxon>
        <taxon>Vertebrata</taxon>
        <taxon>Euteleostomi</taxon>
        <taxon>Archelosauria</taxon>
        <taxon>Archosauria</taxon>
        <taxon>Crocodylia</taxon>
        <taxon>Alligatoridae</taxon>
        <taxon>Alligatorinae</taxon>
        <taxon>Alligator</taxon>
    </lineage>
</organism>
<evidence type="ECO:0000256" key="8">
    <source>
        <dbReference type="RuleBase" id="RU000651"/>
    </source>
</evidence>
<dbReference type="GO" id="GO:0003676">
    <property type="term" value="F:nucleic acid binding"/>
    <property type="evidence" value="ECO:0007669"/>
    <property type="project" value="InterPro"/>
</dbReference>
<dbReference type="GO" id="GO:0004519">
    <property type="term" value="F:endonuclease activity"/>
    <property type="evidence" value="ECO:0007669"/>
    <property type="project" value="UniProtKB-KW"/>
</dbReference>
<evidence type="ECO:0000256" key="5">
    <source>
        <dbReference type="ARBA" id="ARBA00022759"/>
    </source>
</evidence>
<keyword evidence="10" id="KW-0472">Membrane</keyword>
<proteinExistence type="inferred from homology"/>
<evidence type="ECO:0000313" key="12">
    <source>
        <dbReference type="EMBL" id="KYO41933.1"/>
    </source>
</evidence>
<feature type="domain" description="Ribonuclease A-domain" evidence="11">
    <location>
        <begin position="91"/>
        <end position="209"/>
    </location>
</feature>
<dbReference type="Gene3D" id="3.10.130.10">
    <property type="entry name" value="Ribonuclease A-like domain"/>
    <property type="match status" value="1"/>
</dbReference>
<accession>A0A151NYV6</accession>
<name>A0A151NYV6_ALLMI</name>
<evidence type="ECO:0000256" key="2">
    <source>
        <dbReference type="ARBA" id="ARBA00005600"/>
    </source>
</evidence>
<dbReference type="InterPro" id="IPR001427">
    <property type="entry name" value="RNaseA"/>
</dbReference>
<dbReference type="InterPro" id="IPR036816">
    <property type="entry name" value="RNaseA-like_dom_sf"/>
</dbReference>
<dbReference type="Proteomes" id="UP000050525">
    <property type="component" value="Unassembled WGS sequence"/>
</dbReference>
<dbReference type="GO" id="GO:0050830">
    <property type="term" value="P:defense response to Gram-positive bacterium"/>
    <property type="evidence" value="ECO:0007669"/>
    <property type="project" value="TreeGrafter"/>
</dbReference>
<dbReference type="PROSITE" id="PS00127">
    <property type="entry name" value="RNASE_PANCREATIC"/>
    <property type="match status" value="1"/>
</dbReference>
<dbReference type="CDD" id="cd06265">
    <property type="entry name" value="RNase_A_canonical"/>
    <property type="match status" value="1"/>
</dbReference>
<dbReference type="PANTHER" id="PTHR11437:SF10">
    <property type="entry name" value="ANGIOGENIN-RELATED"/>
    <property type="match status" value="1"/>
</dbReference>
<protein>
    <submittedName>
        <fullName evidence="12">Ribonuclease-like</fullName>
    </submittedName>
</protein>
<evidence type="ECO:0000259" key="11">
    <source>
        <dbReference type="SMART" id="SM00092"/>
    </source>
</evidence>
<dbReference type="InterPro" id="IPR023411">
    <property type="entry name" value="RNaseA_AS"/>
</dbReference>
<comment type="caution">
    <text evidence="12">The sequence shown here is derived from an EMBL/GenBank/DDBJ whole genome shotgun (WGS) entry which is preliminary data.</text>
</comment>
<evidence type="ECO:0000256" key="7">
    <source>
        <dbReference type="ARBA" id="ARBA00023157"/>
    </source>
</evidence>
<evidence type="ECO:0000256" key="1">
    <source>
        <dbReference type="ARBA" id="ARBA00004613"/>
    </source>
</evidence>
<keyword evidence="13" id="KW-1185">Reference proteome</keyword>
<dbReference type="SUPFAM" id="SSF54076">
    <property type="entry name" value="RNase A-like"/>
    <property type="match status" value="1"/>
</dbReference>
<dbReference type="AlphaFoldDB" id="A0A151NYV6"/>
<keyword evidence="10" id="KW-0812">Transmembrane</keyword>
<keyword evidence="10" id="KW-1133">Transmembrane helix</keyword>
<dbReference type="InterPro" id="IPR023412">
    <property type="entry name" value="RNaseA_domain"/>
</dbReference>
<evidence type="ECO:0000256" key="9">
    <source>
        <dbReference type="SAM" id="MobiDB-lite"/>
    </source>
</evidence>
<evidence type="ECO:0000256" key="10">
    <source>
        <dbReference type="SAM" id="Phobius"/>
    </source>
</evidence>
<dbReference type="PRINTS" id="PR00794">
    <property type="entry name" value="RIBONUCLEASE"/>
</dbReference>
<evidence type="ECO:0000256" key="6">
    <source>
        <dbReference type="ARBA" id="ARBA00022801"/>
    </source>
</evidence>
<dbReference type="Pfam" id="PF00074">
    <property type="entry name" value="RnaseA"/>
    <property type="match status" value="1"/>
</dbReference>
<evidence type="ECO:0000256" key="3">
    <source>
        <dbReference type="ARBA" id="ARBA00022525"/>
    </source>
</evidence>
<comment type="similarity">
    <text evidence="2 8">Belongs to the pancreatic ribonuclease family.</text>
</comment>
<keyword evidence="3" id="KW-0964">Secreted</keyword>
<evidence type="ECO:0000256" key="4">
    <source>
        <dbReference type="ARBA" id="ARBA00022722"/>
    </source>
</evidence>
<dbReference type="PANTHER" id="PTHR11437">
    <property type="entry name" value="RIBONUCLEASE"/>
    <property type="match status" value="1"/>
</dbReference>
<dbReference type="EMBL" id="AKHW03001505">
    <property type="protein sequence ID" value="KYO41933.1"/>
    <property type="molecule type" value="Genomic_DNA"/>
</dbReference>
<keyword evidence="6 8" id="KW-0378">Hydrolase</keyword>
<keyword evidence="7" id="KW-1015">Disulfide bond</keyword>
<dbReference type="GO" id="GO:0005576">
    <property type="term" value="C:extracellular region"/>
    <property type="evidence" value="ECO:0007669"/>
    <property type="project" value="UniProtKB-SubCell"/>
</dbReference>
<keyword evidence="4 8" id="KW-0540">Nuclease</keyword>
<reference evidence="12 13" key="1">
    <citation type="journal article" date="2012" name="Genome Biol.">
        <title>Sequencing three crocodilian genomes to illuminate the evolution of archosaurs and amniotes.</title>
        <authorList>
            <person name="St John J.A."/>
            <person name="Braun E.L."/>
            <person name="Isberg S.R."/>
            <person name="Miles L.G."/>
            <person name="Chong A.Y."/>
            <person name="Gongora J."/>
            <person name="Dalzell P."/>
            <person name="Moran C."/>
            <person name="Bed'hom B."/>
            <person name="Abzhanov A."/>
            <person name="Burgess S.C."/>
            <person name="Cooksey A.M."/>
            <person name="Castoe T.A."/>
            <person name="Crawford N.G."/>
            <person name="Densmore L.D."/>
            <person name="Drew J.C."/>
            <person name="Edwards S.V."/>
            <person name="Faircloth B.C."/>
            <person name="Fujita M.K."/>
            <person name="Greenwold M.J."/>
            <person name="Hoffmann F.G."/>
            <person name="Howard J.M."/>
            <person name="Iguchi T."/>
            <person name="Janes D.E."/>
            <person name="Khan S.Y."/>
            <person name="Kohno S."/>
            <person name="de Koning A.J."/>
            <person name="Lance S.L."/>
            <person name="McCarthy F.M."/>
            <person name="McCormack J.E."/>
            <person name="Merchant M.E."/>
            <person name="Peterson D.G."/>
            <person name="Pollock D.D."/>
            <person name="Pourmand N."/>
            <person name="Raney B.J."/>
            <person name="Roessler K.A."/>
            <person name="Sanford J.R."/>
            <person name="Sawyer R.H."/>
            <person name="Schmidt C.J."/>
            <person name="Triplett E.W."/>
            <person name="Tuberville T.D."/>
            <person name="Venegas-Anaya M."/>
            <person name="Howard J.T."/>
            <person name="Jarvis E.D."/>
            <person name="Guillette L.J.Jr."/>
            <person name="Glenn T.C."/>
            <person name="Green R.E."/>
            <person name="Ray D.A."/>
        </authorList>
    </citation>
    <scope>NUCLEOTIDE SEQUENCE [LARGE SCALE GENOMIC DNA]</scope>
    <source>
        <strain evidence="12">KSC_2009_1</strain>
    </source>
</reference>